<dbReference type="Pfam" id="PF01347">
    <property type="entry name" value="Vitellogenin_N"/>
    <property type="match status" value="1"/>
</dbReference>
<reference evidence="4" key="1">
    <citation type="submission" date="2020-04" db="EMBL/GenBank/DDBJ databases">
        <authorList>
            <person name="Alioto T."/>
            <person name="Alioto T."/>
            <person name="Gomez Garrido J."/>
        </authorList>
    </citation>
    <scope>NUCLEOTIDE SEQUENCE</scope>
    <source>
        <strain evidence="4">A484AB</strain>
    </source>
</reference>
<dbReference type="EMBL" id="CACRXK020000161">
    <property type="protein sequence ID" value="CAB3979026.1"/>
    <property type="molecule type" value="Genomic_DNA"/>
</dbReference>
<name>A0A7D9H9G8_PARCT</name>
<gene>
    <name evidence="4" type="ORF">PACLA_8A012755</name>
</gene>
<proteinExistence type="predicted"/>
<dbReference type="InterPro" id="IPR001747">
    <property type="entry name" value="Vitellogenin_N"/>
</dbReference>
<evidence type="ECO:0000313" key="5">
    <source>
        <dbReference type="Proteomes" id="UP001152795"/>
    </source>
</evidence>
<evidence type="ECO:0000256" key="2">
    <source>
        <dbReference type="ARBA" id="ARBA00022761"/>
    </source>
</evidence>
<keyword evidence="1" id="KW-0732">Signal</keyword>
<keyword evidence="5" id="KW-1185">Reference proteome</keyword>
<evidence type="ECO:0000259" key="3">
    <source>
        <dbReference type="Pfam" id="PF01347"/>
    </source>
</evidence>
<dbReference type="Gene3D" id="2.30.230.10">
    <property type="entry name" value="Lipovitellin, beta-sheet shell regions, chain A"/>
    <property type="match status" value="1"/>
</dbReference>
<dbReference type="InterPro" id="IPR015816">
    <property type="entry name" value="Vitellinogen_b-sht_N"/>
</dbReference>
<accession>A0A7D9H9G8</accession>
<dbReference type="PANTHER" id="PTHR23345:SF15">
    <property type="entry name" value="VITELLOGENIN 1-RELATED"/>
    <property type="match status" value="1"/>
</dbReference>
<dbReference type="PANTHER" id="PTHR23345">
    <property type="entry name" value="VITELLOGENIN-RELATED"/>
    <property type="match status" value="1"/>
</dbReference>
<comment type="caution">
    <text evidence="4">The sequence shown here is derived from an EMBL/GenBank/DDBJ whole genome shotgun (WGS) entry which is preliminary data.</text>
</comment>
<organism evidence="4 5">
    <name type="scientific">Paramuricea clavata</name>
    <name type="common">Red gorgonian</name>
    <name type="synonym">Violescent sea-whip</name>
    <dbReference type="NCBI Taxonomy" id="317549"/>
    <lineage>
        <taxon>Eukaryota</taxon>
        <taxon>Metazoa</taxon>
        <taxon>Cnidaria</taxon>
        <taxon>Anthozoa</taxon>
        <taxon>Octocorallia</taxon>
        <taxon>Malacalcyonacea</taxon>
        <taxon>Plexauridae</taxon>
        <taxon>Paramuricea</taxon>
    </lineage>
</organism>
<evidence type="ECO:0000256" key="1">
    <source>
        <dbReference type="ARBA" id="ARBA00022729"/>
    </source>
</evidence>
<keyword evidence="2" id="KW-0758">Storage protein</keyword>
<feature type="domain" description="Vitellogenin" evidence="3">
    <location>
        <begin position="32"/>
        <end position="173"/>
    </location>
</feature>
<dbReference type="AlphaFoldDB" id="A0A7D9H9G8"/>
<dbReference type="SUPFAM" id="SSF56968">
    <property type="entry name" value="Lipovitellin-phosvitin complex, beta-sheet shell regions"/>
    <property type="match status" value="1"/>
</dbReference>
<sequence length="181" mass="21364">MDKQHPNLALDFHIQQRKKNVAALRVDYKFVRNRRYSYDYVGWVAHGIAEALEKDLALKIRAKAHFDFLNNGYIRMTLEGVKLVKVVDKLLYNDRVETRVGEEKPLEDVNARLQQCLHLPIRFRSKLGFVEKEIITEKGVPEWCVNIQRAIVNHMYLPIQDNNEKYQTRENEVWKTDVNLG</sequence>
<dbReference type="InterPro" id="IPR050733">
    <property type="entry name" value="Vitellogenin/Apolipophorin"/>
</dbReference>
<protein>
    <submittedName>
        <fullName evidence="4">Vitellogenin 2</fullName>
    </submittedName>
</protein>
<evidence type="ECO:0000313" key="4">
    <source>
        <dbReference type="EMBL" id="CAB3979026.1"/>
    </source>
</evidence>
<dbReference type="Proteomes" id="UP001152795">
    <property type="component" value="Unassembled WGS sequence"/>
</dbReference>
<dbReference type="InterPro" id="IPR015819">
    <property type="entry name" value="Lipid_transp_b-sht_shell"/>
</dbReference>
<dbReference type="GO" id="GO:0005319">
    <property type="term" value="F:lipid transporter activity"/>
    <property type="evidence" value="ECO:0007669"/>
    <property type="project" value="InterPro"/>
</dbReference>